<evidence type="ECO:0000313" key="2">
    <source>
        <dbReference type="Proteomes" id="UP000789901"/>
    </source>
</evidence>
<evidence type="ECO:0000313" key="1">
    <source>
        <dbReference type="EMBL" id="CAG8556602.1"/>
    </source>
</evidence>
<name>A0ABN7UCC4_GIGMA</name>
<protein>
    <submittedName>
        <fullName evidence="1">27226_t:CDS:1</fullName>
    </submittedName>
</protein>
<sequence>MCYYWKKDNTDSYLPSILDPRVKDLKFAPNKIRPVQDLLRNIYHNANDNLSTITSMSTANTLFHNSTTVSPFYKPMLLSIFNNPPSFNLQSEFDEYLTVRQILLILTPSRGGIRTRKGSPSSAN</sequence>
<organism evidence="1 2">
    <name type="scientific">Gigaspora margarita</name>
    <dbReference type="NCBI Taxonomy" id="4874"/>
    <lineage>
        <taxon>Eukaryota</taxon>
        <taxon>Fungi</taxon>
        <taxon>Fungi incertae sedis</taxon>
        <taxon>Mucoromycota</taxon>
        <taxon>Glomeromycotina</taxon>
        <taxon>Glomeromycetes</taxon>
        <taxon>Diversisporales</taxon>
        <taxon>Gigasporaceae</taxon>
        <taxon>Gigaspora</taxon>
    </lineage>
</organism>
<proteinExistence type="predicted"/>
<comment type="caution">
    <text evidence="1">The sequence shown here is derived from an EMBL/GenBank/DDBJ whole genome shotgun (WGS) entry which is preliminary data.</text>
</comment>
<gene>
    <name evidence="1" type="ORF">GMARGA_LOCUS4816</name>
</gene>
<accession>A0ABN7UCC4</accession>
<dbReference type="Proteomes" id="UP000789901">
    <property type="component" value="Unassembled WGS sequence"/>
</dbReference>
<dbReference type="EMBL" id="CAJVQB010001942">
    <property type="protein sequence ID" value="CAG8556602.1"/>
    <property type="molecule type" value="Genomic_DNA"/>
</dbReference>
<keyword evidence="2" id="KW-1185">Reference proteome</keyword>
<reference evidence="1 2" key="1">
    <citation type="submission" date="2021-06" db="EMBL/GenBank/DDBJ databases">
        <authorList>
            <person name="Kallberg Y."/>
            <person name="Tangrot J."/>
            <person name="Rosling A."/>
        </authorList>
    </citation>
    <scope>NUCLEOTIDE SEQUENCE [LARGE SCALE GENOMIC DNA]</scope>
    <source>
        <strain evidence="1 2">120-4 pot B 10/14</strain>
    </source>
</reference>